<gene>
    <name evidence="1" type="ORF">CUMW_259810</name>
</gene>
<reference evidence="1 2" key="1">
    <citation type="journal article" date="2017" name="Front. Genet.">
        <title>Draft sequencing of the heterozygous diploid genome of Satsuma (Citrus unshiu Marc.) using a hybrid assembly approach.</title>
        <authorList>
            <person name="Shimizu T."/>
            <person name="Tanizawa Y."/>
            <person name="Mochizuki T."/>
            <person name="Nagasaki H."/>
            <person name="Yoshioka T."/>
            <person name="Toyoda A."/>
            <person name="Fujiyama A."/>
            <person name="Kaminuma E."/>
            <person name="Nakamura Y."/>
        </authorList>
    </citation>
    <scope>NUCLEOTIDE SEQUENCE [LARGE SCALE GENOMIC DNA]</scope>
    <source>
        <strain evidence="2">cv. Miyagawa wase</strain>
    </source>
</reference>
<dbReference type="AlphaFoldDB" id="A0A2H5QTB6"/>
<name>A0A2H5QTB6_CITUN</name>
<keyword evidence="2" id="KW-1185">Reference proteome</keyword>
<evidence type="ECO:0000313" key="1">
    <source>
        <dbReference type="EMBL" id="GAY67864.1"/>
    </source>
</evidence>
<dbReference type="Proteomes" id="UP000236630">
    <property type="component" value="Unassembled WGS sequence"/>
</dbReference>
<proteinExistence type="predicted"/>
<organism evidence="1 2">
    <name type="scientific">Citrus unshiu</name>
    <name type="common">Satsuma mandarin</name>
    <name type="synonym">Citrus nobilis var. unshiu</name>
    <dbReference type="NCBI Taxonomy" id="55188"/>
    <lineage>
        <taxon>Eukaryota</taxon>
        <taxon>Viridiplantae</taxon>
        <taxon>Streptophyta</taxon>
        <taxon>Embryophyta</taxon>
        <taxon>Tracheophyta</taxon>
        <taxon>Spermatophyta</taxon>
        <taxon>Magnoliopsida</taxon>
        <taxon>eudicotyledons</taxon>
        <taxon>Gunneridae</taxon>
        <taxon>Pentapetalae</taxon>
        <taxon>rosids</taxon>
        <taxon>malvids</taxon>
        <taxon>Sapindales</taxon>
        <taxon>Rutaceae</taxon>
        <taxon>Aurantioideae</taxon>
        <taxon>Citrus</taxon>
    </lineage>
</organism>
<comment type="caution">
    <text evidence="1">The sequence shown here is derived from an EMBL/GenBank/DDBJ whole genome shotgun (WGS) entry which is preliminary data.</text>
</comment>
<feature type="non-terminal residue" evidence="1">
    <location>
        <position position="1"/>
    </location>
</feature>
<dbReference type="EMBL" id="BDQV01000771">
    <property type="protein sequence ID" value="GAY67864.1"/>
    <property type="molecule type" value="Genomic_DNA"/>
</dbReference>
<protein>
    <submittedName>
        <fullName evidence="1">Uncharacterized protein</fullName>
    </submittedName>
</protein>
<evidence type="ECO:0000313" key="2">
    <source>
        <dbReference type="Proteomes" id="UP000236630"/>
    </source>
</evidence>
<accession>A0A2H5QTB6</accession>
<sequence length="161" mass="17949">PIDGYEQLISAIKASLPTAYISFPNVSQTFGKFHDDQETHMCSKASNNAEDHRSFYNQLQINDLCCQLAPGGYVAASAKQYFRLFNSFQPNAIPTTTESWRNSMNNGHDFSKKKNCYDPNSRQKPQCLAGPLLGSKPVLEAEYILLDFGLTYEQGAAAVRI</sequence>